<feature type="domain" description="Peptidase M3A/M3B catalytic" evidence="9">
    <location>
        <begin position="229"/>
        <end position="664"/>
    </location>
</feature>
<keyword evidence="6 7" id="KW-0482">Metalloprotease</keyword>
<proteinExistence type="inferred from homology"/>
<evidence type="ECO:0000256" key="1">
    <source>
        <dbReference type="ARBA" id="ARBA00006040"/>
    </source>
</evidence>
<dbReference type="InterPro" id="IPR024079">
    <property type="entry name" value="MetalloPept_cat_dom_sf"/>
</dbReference>
<evidence type="ECO:0000313" key="11">
    <source>
        <dbReference type="Proteomes" id="UP000243463"/>
    </source>
</evidence>
<keyword evidence="4 7" id="KW-0378">Hydrolase</keyword>
<gene>
    <name evidence="10" type="ORF">SAMN05444584_0314</name>
</gene>
<comment type="similarity">
    <text evidence="1 7">Belongs to the peptidase M3 family.</text>
</comment>
<comment type="cofactor">
    <cofactor evidence="7">
        <name>Zn(2+)</name>
        <dbReference type="ChEBI" id="CHEBI:29105"/>
    </cofactor>
    <text evidence="7">Binds 1 zinc ion.</text>
</comment>
<evidence type="ECO:0000256" key="2">
    <source>
        <dbReference type="ARBA" id="ARBA00022670"/>
    </source>
</evidence>
<evidence type="ECO:0000256" key="6">
    <source>
        <dbReference type="ARBA" id="ARBA00023049"/>
    </source>
</evidence>
<evidence type="ECO:0000256" key="7">
    <source>
        <dbReference type="RuleBase" id="RU003435"/>
    </source>
</evidence>
<dbReference type="GO" id="GO:0004222">
    <property type="term" value="F:metalloendopeptidase activity"/>
    <property type="evidence" value="ECO:0007669"/>
    <property type="project" value="InterPro"/>
</dbReference>
<organism evidence="10 11">
    <name type="scientific">Acinetobacter apis</name>
    <dbReference type="NCBI Taxonomy" id="1229165"/>
    <lineage>
        <taxon>Bacteria</taxon>
        <taxon>Pseudomonadati</taxon>
        <taxon>Pseudomonadota</taxon>
        <taxon>Gammaproteobacteria</taxon>
        <taxon>Moraxellales</taxon>
        <taxon>Moraxellaceae</taxon>
        <taxon>Acinetobacter</taxon>
    </lineage>
</organism>
<dbReference type="GO" id="GO:0006508">
    <property type="term" value="P:proteolysis"/>
    <property type="evidence" value="ECO:0007669"/>
    <property type="project" value="UniProtKB-KW"/>
</dbReference>
<dbReference type="InterPro" id="IPR001567">
    <property type="entry name" value="Pept_M3A_M3B_dom"/>
</dbReference>
<keyword evidence="3 7" id="KW-0479">Metal-binding</keyword>
<name>A0A217ED10_9GAMM</name>
<keyword evidence="11" id="KW-1185">Reference proteome</keyword>
<accession>A0A217ED10</accession>
<keyword evidence="5 7" id="KW-0862">Zinc</keyword>
<dbReference type="SUPFAM" id="SSF55486">
    <property type="entry name" value="Metalloproteases ('zincins'), catalytic domain"/>
    <property type="match status" value="1"/>
</dbReference>
<dbReference type="CDD" id="cd06455">
    <property type="entry name" value="M3A_TOP"/>
    <property type="match status" value="1"/>
</dbReference>
<dbReference type="Gene3D" id="1.10.1370.10">
    <property type="entry name" value="Neurolysin, domain 3"/>
    <property type="match status" value="1"/>
</dbReference>
<feature type="chain" id="PRO_5012329616" evidence="8">
    <location>
        <begin position="26"/>
        <end position="670"/>
    </location>
</feature>
<keyword evidence="2 7" id="KW-0645">Protease</keyword>
<evidence type="ECO:0000313" key="10">
    <source>
        <dbReference type="EMBL" id="SNQ28395.1"/>
    </source>
</evidence>
<dbReference type="PANTHER" id="PTHR11804">
    <property type="entry name" value="PROTEASE M3 THIMET OLIGOPEPTIDASE-RELATED"/>
    <property type="match status" value="1"/>
</dbReference>
<dbReference type="InterPro" id="IPR045090">
    <property type="entry name" value="Pept_M3A_M3B"/>
</dbReference>
<evidence type="ECO:0000256" key="5">
    <source>
        <dbReference type="ARBA" id="ARBA00022833"/>
    </source>
</evidence>
<dbReference type="OrthoDB" id="9773538at2"/>
<dbReference type="GO" id="GO:0006518">
    <property type="term" value="P:peptide metabolic process"/>
    <property type="evidence" value="ECO:0007669"/>
    <property type="project" value="TreeGrafter"/>
</dbReference>
<dbReference type="AlphaFoldDB" id="A0A217ED10"/>
<keyword evidence="8" id="KW-0732">Signal</keyword>
<evidence type="ECO:0000256" key="4">
    <source>
        <dbReference type="ARBA" id="ARBA00022801"/>
    </source>
</evidence>
<dbReference type="Gene3D" id="3.40.390.10">
    <property type="entry name" value="Collagenase (Catalytic Domain)"/>
    <property type="match status" value="1"/>
</dbReference>
<dbReference type="InterPro" id="IPR024077">
    <property type="entry name" value="Neurolysin/TOP_dom2"/>
</dbReference>
<sequence>MQFKTSFSALALSLISLLGGTQVNAQSPTRPTIPLLDVKNVTTDCDQTIVEFKNKIQQFENIPLAEAQSTWFTTWNQFAATVEDFTSPISILSNVSTDAKVRQYADECLVKYSAFSTDLYQNEKIYALFKAATAQDSIDAKLKKDILIRFEDTGINFSAEKKAELKKILEQLTLLTQEFNKNIRENKSKVEFSAAELKGLPASYIANLEKNATGHYLLGFGYPEYYPFMQLADNDTARKKYYYEFTRRGTEKNLLLLKQITDLRADLAKLFGYASYADFAIKDRMAKDPATVNKFLADIKNIVTPLEKQDLAQLQAFKAKTLSIPLADAKIEAWSSSYWSEKYRKANYQVDQEELRKYFPTEAAQKWLIDITSQLYGVRFEQANIPVWHKEVRYFNVYDTNTQQFLGGLYIDPFPRDGKYGHAAVWPIYSSSTAIQRTPIAVLVTNFNRKGLNADELETFVHEFGHAMHNILSKTRYVDQAGTSVEQDFVEAPSQMYEEWAKNDQSLLQLSKYCAPGCPKLTPTLNKKINAARNYGRSIRYARQTLYAQYDMSIHAADAKQKDPLKVWQDMEGQTALGYVPGTEFPGQFNHLVGGYGAGYYSYLWAEVIALDLLSAYKDNLMDKTVGQAYRQEILSQGSQKPATELIQNFLHRPANNQAFLKEISGQSSK</sequence>
<evidence type="ECO:0000256" key="8">
    <source>
        <dbReference type="SAM" id="SignalP"/>
    </source>
</evidence>
<feature type="signal peptide" evidence="8">
    <location>
        <begin position="1"/>
        <end position="25"/>
    </location>
</feature>
<dbReference type="Pfam" id="PF01432">
    <property type="entry name" value="Peptidase_M3"/>
    <property type="match status" value="1"/>
</dbReference>
<protein>
    <submittedName>
        <fullName evidence="10">Thimet oligopeptidase</fullName>
    </submittedName>
</protein>
<evidence type="ECO:0000256" key="3">
    <source>
        <dbReference type="ARBA" id="ARBA00022723"/>
    </source>
</evidence>
<dbReference type="EMBL" id="FZLN01000001">
    <property type="protein sequence ID" value="SNQ28395.1"/>
    <property type="molecule type" value="Genomic_DNA"/>
</dbReference>
<dbReference type="Proteomes" id="UP000243463">
    <property type="component" value="Unassembled WGS sequence"/>
</dbReference>
<dbReference type="GO" id="GO:0046872">
    <property type="term" value="F:metal ion binding"/>
    <property type="evidence" value="ECO:0007669"/>
    <property type="project" value="UniProtKB-UniRule"/>
</dbReference>
<dbReference type="RefSeq" id="WP_088822413.1">
    <property type="nucleotide sequence ID" value="NZ_FZLN01000001.1"/>
</dbReference>
<evidence type="ECO:0000259" key="9">
    <source>
        <dbReference type="Pfam" id="PF01432"/>
    </source>
</evidence>
<dbReference type="Gene3D" id="1.10.1370.40">
    <property type="match status" value="1"/>
</dbReference>
<dbReference type="PANTHER" id="PTHR11804:SF84">
    <property type="entry name" value="SACCHAROLYSIN"/>
    <property type="match status" value="1"/>
</dbReference>
<reference evidence="11" key="1">
    <citation type="submission" date="2017-06" db="EMBL/GenBank/DDBJ databases">
        <authorList>
            <person name="Varghese N."/>
            <person name="Submissions S."/>
        </authorList>
    </citation>
    <scope>NUCLEOTIDE SEQUENCE [LARGE SCALE GENOMIC DNA]</scope>
    <source>
        <strain evidence="11">ANC 5114</strain>
    </source>
</reference>